<keyword evidence="2 3" id="KW-0810">Translation regulation</keyword>
<dbReference type="PANTHER" id="PTHR33231">
    <property type="entry name" value="30S RIBOSOMAL PROTEIN"/>
    <property type="match status" value="1"/>
</dbReference>
<dbReference type="Proteomes" id="UP001138997">
    <property type="component" value="Unassembled WGS sequence"/>
</dbReference>
<name>A0A9X1NI30_9ACTN</name>
<dbReference type="CDD" id="cd00552">
    <property type="entry name" value="RaiA"/>
    <property type="match status" value="1"/>
</dbReference>
<dbReference type="SUPFAM" id="SSF69754">
    <property type="entry name" value="Ribosome binding protein Y (YfiA homologue)"/>
    <property type="match status" value="1"/>
</dbReference>
<evidence type="ECO:0000256" key="2">
    <source>
        <dbReference type="ARBA" id="ARBA00022845"/>
    </source>
</evidence>
<dbReference type="GO" id="GO:0043024">
    <property type="term" value="F:ribosomal small subunit binding"/>
    <property type="evidence" value="ECO:0007669"/>
    <property type="project" value="TreeGrafter"/>
</dbReference>
<dbReference type="Gene3D" id="3.30.160.100">
    <property type="entry name" value="Ribosome hibernation promotion factor-like"/>
    <property type="match status" value="1"/>
</dbReference>
<dbReference type="PANTHER" id="PTHR33231:SF1">
    <property type="entry name" value="30S RIBOSOMAL PROTEIN"/>
    <property type="match status" value="1"/>
</dbReference>
<dbReference type="FunFam" id="3.30.505.50:FF:000002">
    <property type="entry name" value="Ribosome hibernation promoting factor"/>
    <property type="match status" value="1"/>
</dbReference>
<feature type="domain" description="Sigma 54 modulation/S30EA ribosomal protein C-terminal" evidence="4">
    <location>
        <begin position="180"/>
        <end position="234"/>
    </location>
</feature>
<dbReference type="InterPro" id="IPR034694">
    <property type="entry name" value="HPF_long/plastid"/>
</dbReference>
<dbReference type="HAMAP" id="MF_00839">
    <property type="entry name" value="HPF"/>
    <property type="match status" value="1"/>
</dbReference>
<dbReference type="AlphaFoldDB" id="A0A9X1NI30"/>
<protein>
    <recommendedName>
        <fullName evidence="3">Ribosome hibernation promoting factor</fullName>
        <shortName evidence="3">HPF</shortName>
    </recommendedName>
</protein>
<comment type="function">
    <text evidence="3">Required for dimerization of active 70S ribosomes into 100S ribosomes in stationary phase; 100S ribosomes are translationally inactive and sometimes present during exponential growth.</text>
</comment>
<keyword evidence="1 3" id="KW-0963">Cytoplasm</keyword>
<dbReference type="RefSeq" id="WP_231448250.1">
    <property type="nucleotide sequence ID" value="NZ_JAJOMB010000022.1"/>
</dbReference>
<keyword evidence="6" id="KW-1185">Reference proteome</keyword>
<comment type="subunit">
    <text evidence="3">Interacts with 100S ribosomes.</text>
</comment>
<dbReference type="Gene3D" id="3.30.505.50">
    <property type="entry name" value="Sigma 54 modulation/S30EA ribosomal protein, C-terminal domain"/>
    <property type="match status" value="1"/>
</dbReference>
<dbReference type="InterPro" id="IPR032528">
    <property type="entry name" value="Ribosom_S30AE_C"/>
</dbReference>
<dbReference type="EMBL" id="JAJOMB010000022">
    <property type="protein sequence ID" value="MCD5315427.1"/>
    <property type="molecule type" value="Genomic_DNA"/>
</dbReference>
<gene>
    <name evidence="5" type="primary">raiA</name>
    <name evidence="3" type="synonym">hpf</name>
    <name evidence="5" type="ORF">LR394_31470</name>
</gene>
<dbReference type="NCBIfam" id="TIGR00741">
    <property type="entry name" value="yfiA"/>
    <property type="match status" value="1"/>
</dbReference>
<sequence>MDIVITGRHVEVTDRFRRIAEEKLAKVSQLSPTAFRIDVELSHERNPRQSSQCERVEITVRDRGPVIRAEACGQDELSALDIAFGKLLERLRRTSDRKKVHHGRHAPATVRGATANGRASAIAHAGIALAERPVEGLNGTALNGAPVRTPLDDAAEEEDGFAATMDWANLPEGAEALADSPVLIRTKDHPASPMTIDQALYEMELVGHDFFLFVDAACGKPSVVYRRRGWSYGVIRLAVDAEAEAEATA</sequence>
<dbReference type="GO" id="GO:0045900">
    <property type="term" value="P:negative regulation of translational elongation"/>
    <property type="evidence" value="ECO:0007669"/>
    <property type="project" value="TreeGrafter"/>
</dbReference>
<comment type="caution">
    <text evidence="5">The sequence shown here is derived from an EMBL/GenBank/DDBJ whole genome shotgun (WGS) entry which is preliminary data.</text>
</comment>
<dbReference type="InterPro" id="IPR003489">
    <property type="entry name" value="RHF/RaiA"/>
</dbReference>
<organism evidence="5 6">
    <name type="scientific">Kineosporia babensis</name>
    <dbReference type="NCBI Taxonomy" id="499548"/>
    <lineage>
        <taxon>Bacteria</taxon>
        <taxon>Bacillati</taxon>
        <taxon>Actinomycetota</taxon>
        <taxon>Actinomycetes</taxon>
        <taxon>Kineosporiales</taxon>
        <taxon>Kineosporiaceae</taxon>
        <taxon>Kineosporia</taxon>
    </lineage>
</organism>
<proteinExistence type="inferred from homology"/>
<accession>A0A9X1NI30</accession>
<comment type="subcellular location">
    <subcellularLocation>
        <location evidence="3">Cytoplasm</location>
    </subcellularLocation>
</comment>
<evidence type="ECO:0000256" key="1">
    <source>
        <dbReference type="ARBA" id="ARBA00022490"/>
    </source>
</evidence>
<dbReference type="GO" id="GO:0022627">
    <property type="term" value="C:cytosolic small ribosomal subunit"/>
    <property type="evidence" value="ECO:0007669"/>
    <property type="project" value="TreeGrafter"/>
</dbReference>
<evidence type="ECO:0000313" key="5">
    <source>
        <dbReference type="EMBL" id="MCD5315427.1"/>
    </source>
</evidence>
<evidence type="ECO:0000256" key="3">
    <source>
        <dbReference type="HAMAP-Rule" id="MF_00839"/>
    </source>
</evidence>
<evidence type="ECO:0000313" key="6">
    <source>
        <dbReference type="Proteomes" id="UP001138997"/>
    </source>
</evidence>
<dbReference type="InterPro" id="IPR038416">
    <property type="entry name" value="Ribosom_S30AE_C_sf"/>
</dbReference>
<dbReference type="Pfam" id="PF02482">
    <property type="entry name" value="Ribosomal_S30AE"/>
    <property type="match status" value="1"/>
</dbReference>
<evidence type="ECO:0000259" key="4">
    <source>
        <dbReference type="Pfam" id="PF16321"/>
    </source>
</evidence>
<comment type="similarity">
    <text evidence="3">Belongs to the HPF/YfiA ribosome-associated protein family. Long HPF subfamily.</text>
</comment>
<reference evidence="5" key="1">
    <citation type="submission" date="2021-11" db="EMBL/GenBank/DDBJ databases">
        <title>Streptomyces corallinus and Kineosporia corallina sp. nov., two new coral-derived marine actinobacteria.</title>
        <authorList>
            <person name="Buangrab K."/>
            <person name="Sutthacheep M."/>
            <person name="Yeemin T."/>
            <person name="Harunari E."/>
            <person name="Igarashi Y."/>
            <person name="Sripreechasak P."/>
            <person name="Kanchanasin P."/>
            <person name="Tanasupawat S."/>
            <person name="Phongsopitanun W."/>
        </authorList>
    </citation>
    <scope>NUCLEOTIDE SEQUENCE</scope>
    <source>
        <strain evidence="5">JCM 31032</strain>
    </source>
</reference>
<dbReference type="InterPro" id="IPR050574">
    <property type="entry name" value="HPF/YfiA_ribosome-assoc"/>
</dbReference>
<dbReference type="Pfam" id="PF16321">
    <property type="entry name" value="Ribosom_S30AE_C"/>
    <property type="match status" value="1"/>
</dbReference>
<dbReference type="InterPro" id="IPR036567">
    <property type="entry name" value="RHF-like"/>
</dbReference>